<dbReference type="GO" id="GO:0005886">
    <property type="term" value="C:plasma membrane"/>
    <property type="evidence" value="ECO:0007669"/>
    <property type="project" value="UniProtKB-SubCell"/>
</dbReference>
<dbReference type="Gene3D" id="3.30.70.1440">
    <property type="entry name" value="Multidrug efflux transporter AcrB pore domain"/>
    <property type="match status" value="1"/>
</dbReference>
<dbReference type="Gene3D" id="3.30.2090.10">
    <property type="entry name" value="Multidrug efflux transporter AcrB TolC docking domain, DN and DC subdomains"/>
    <property type="match status" value="2"/>
</dbReference>
<organism evidence="9 10">
    <name type="scientific">Cyanobium usitatum str. Tous</name>
    <dbReference type="NCBI Taxonomy" id="2116684"/>
    <lineage>
        <taxon>Bacteria</taxon>
        <taxon>Bacillati</taxon>
        <taxon>Cyanobacteriota</taxon>
        <taxon>Cyanophyceae</taxon>
        <taxon>Synechococcales</taxon>
        <taxon>Prochlorococcaceae</taxon>
        <taxon>Cyanobium</taxon>
    </lineage>
</organism>
<evidence type="ECO:0000313" key="9">
    <source>
        <dbReference type="EMBL" id="PSJ04531.1"/>
    </source>
</evidence>
<sequence length="1100" mass="116389">MSLSDNFIKRPVLTTVCSILIVLMGIIAIPTLPIENLPNIAPPLIQVTANYGGANSVVTEQAVTNPLEQQINGVPGAAYISSTSSNTGQSIIQVYFNEDTDINIDQVNVQNRVSLAMPQLPQQVSATGVSVMQSTPSILLAYQVTSTEGQFDSPYINGLIYEQLYYQLERVPGVAQVSMLGGSNPAFWLFVDPNKLTANQLTADQIVNAVKSQNSVAIGGLIGGPPAGGDQLFAYPILVADNGNLMSVEQLNDLIVGKSPQGNLLRLRDVGQATYGFNTFAQQAVSVEGNPAITVAVFQTPESNALDVSEAVVAVMDQFSQTVPAGITVTQIYNIGQFIESAVSGVTDALGLAIVLVLVILFLFLQNWRATVVPSLAIPISLIGTFAFIKAFGFSINQLTLLGLVLATGLVVDDAIVVIEAVSKNLESGMSPRKAAMECMGSLIGALIATSLVLMAVFVPVAFYPGGIGIIYKQFALTIAFSIAISTFNALTFSPMMSALILKQEKPPKPKGWGWTIGGVVVGLAFGRFSAASFGPGAYVFGVVLFGIAGSRLALIFDRFNSFFAWLQQRYAELLGVLIRKRKLVFSGLIGGIVLTALAFSALPSAFIPEEDQGYGVGIFQLQNGASLTLTQQTGQEIAKVLKQEPDITAASVISGYGFNGSSPDQGVFFFGLKPLEERSGADQKAPAIVARLNAKLSKISSGLVVAAQPPAIPGFSAQGGFYFQFNDLSNGSYSFNQLDRLAQELVAAGTASDQFSSLYTQFIPSAPAFGLTIDRSIMGTLNIDFQQAMQTIAVLAGGNYSGLTYENGQVRNIYVQSEASGRSTLEDVLSYYVRNRDNKLVQVSEFASSDLTSAPPVISHYNLYRTILVQGAEAIGKSSGQALTAIQQIFKKLDFNNIGYAFTGLASLQLSAGSASVLVFGLGILIVYLVLSAQYESYVTPVIILMTVPLAMLGALVFLALRSIDLNIYAQVGLVTLIGLAAKNGILIVEVAEEHLGEGMGIVEAAMAAAESRMRPILMTAIASLAGFLPLVVATTAGANSQQSLGTVIFGGLLVATVLSLGVVPPFYVLIKQLEERWFGEGGQGDSRTVVVPTTSGQD</sequence>
<feature type="transmembrane region" description="Helical" evidence="8">
    <location>
        <begin position="911"/>
        <end position="932"/>
    </location>
</feature>
<dbReference type="OrthoDB" id="9791035at2"/>
<feature type="transmembrane region" description="Helical" evidence="8">
    <location>
        <begin position="939"/>
        <end position="963"/>
    </location>
</feature>
<evidence type="ECO:0000256" key="5">
    <source>
        <dbReference type="ARBA" id="ARBA00022692"/>
    </source>
</evidence>
<feature type="transmembrane region" description="Helical" evidence="8">
    <location>
        <begin position="470"/>
        <end position="491"/>
    </location>
</feature>
<feature type="transmembrane region" description="Helical" evidence="8">
    <location>
        <begin position="342"/>
        <end position="365"/>
    </location>
</feature>
<dbReference type="PANTHER" id="PTHR32063:SF11">
    <property type="entry name" value="CATION OR DRUG EFFLUX SYSTEM PROTEIN"/>
    <property type="match status" value="1"/>
</dbReference>
<evidence type="ECO:0000256" key="4">
    <source>
        <dbReference type="ARBA" id="ARBA00022519"/>
    </source>
</evidence>
<feature type="transmembrane region" description="Helical" evidence="8">
    <location>
        <begin position="1018"/>
        <end position="1040"/>
    </location>
</feature>
<evidence type="ECO:0000256" key="2">
    <source>
        <dbReference type="ARBA" id="ARBA00022448"/>
    </source>
</evidence>
<dbReference type="SUPFAM" id="SSF82714">
    <property type="entry name" value="Multidrug efflux transporter AcrB TolC docking domain, DN and DC subdomains"/>
    <property type="match status" value="2"/>
</dbReference>
<protein>
    <submittedName>
        <fullName evidence="9">RND transporter</fullName>
    </submittedName>
</protein>
<proteinExistence type="predicted"/>
<comment type="subcellular location">
    <subcellularLocation>
        <location evidence="1">Cell membrane</location>
        <topology evidence="1">Multi-pass membrane protein</topology>
    </subcellularLocation>
</comment>
<gene>
    <name evidence="9" type="ORF">C7K55_09890</name>
</gene>
<comment type="caution">
    <text evidence="9">The sequence shown here is derived from an EMBL/GenBank/DDBJ whole genome shotgun (WGS) entry which is preliminary data.</text>
</comment>
<evidence type="ECO:0000256" key="7">
    <source>
        <dbReference type="ARBA" id="ARBA00023136"/>
    </source>
</evidence>
<reference evidence="9 10" key="1">
    <citation type="journal article" date="2018" name="Environ. Microbiol.">
        <title>Ecological and genomic features of two widespread freshwater picocyanobacteria.</title>
        <authorList>
            <person name="Cabello-Yeves P.J."/>
            <person name="Picazo A."/>
            <person name="Camacho A."/>
            <person name="Callieri C."/>
            <person name="Rosselli R."/>
            <person name="Roda-Garcia J.J."/>
            <person name="Coutinho F.H."/>
            <person name="Rodriguez-Valera F."/>
        </authorList>
    </citation>
    <scope>NUCLEOTIDE SEQUENCE [LARGE SCALE GENOMIC DNA]</scope>
    <source>
        <strain evidence="9 10">Tous</strain>
    </source>
</reference>
<evidence type="ECO:0000256" key="3">
    <source>
        <dbReference type="ARBA" id="ARBA00022475"/>
    </source>
</evidence>
<dbReference type="PANTHER" id="PTHR32063">
    <property type="match status" value="1"/>
</dbReference>
<evidence type="ECO:0000256" key="6">
    <source>
        <dbReference type="ARBA" id="ARBA00022989"/>
    </source>
</evidence>
<feature type="transmembrane region" description="Helical" evidence="8">
    <location>
        <begin position="1046"/>
        <end position="1072"/>
    </location>
</feature>
<feature type="transmembrane region" description="Helical" evidence="8">
    <location>
        <begin position="399"/>
        <end position="422"/>
    </location>
</feature>
<feature type="transmembrane region" description="Helical" evidence="8">
    <location>
        <begin position="584"/>
        <end position="603"/>
    </location>
</feature>
<feature type="transmembrane region" description="Helical" evidence="8">
    <location>
        <begin position="512"/>
        <end position="531"/>
    </location>
</feature>
<name>A0A2P7MTJ7_9CYAN</name>
<dbReference type="Gene3D" id="3.30.70.1430">
    <property type="entry name" value="Multidrug efflux transporter AcrB pore domain"/>
    <property type="match status" value="2"/>
</dbReference>
<dbReference type="Gene3D" id="3.30.70.1320">
    <property type="entry name" value="Multidrug efflux transporter AcrB pore domain like"/>
    <property type="match status" value="1"/>
</dbReference>
<evidence type="ECO:0000313" key="10">
    <source>
        <dbReference type="Proteomes" id="UP000243002"/>
    </source>
</evidence>
<dbReference type="FunFam" id="1.20.1640.10:FF:000001">
    <property type="entry name" value="Efflux pump membrane transporter"/>
    <property type="match status" value="1"/>
</dbReference>
<keyword evidence="3" id="KW-1003">Cell membrane</keyword>
<feature type="transmembrane region" description="Helical" evidence="8">
    <location>
        <begin position="443"/>
        <end position="464"/>
    </location>
</feature>
<dbReference type="GO" id="GO:0042910">
    <property type="term" value="F:xenobiotic transmembrane transporter activity"/>
    <property type="evidence" value="ECO:0007669"/>
    <property type="project" value="TreeGrafter"/>
</dbReference>
<dbReference type="Gene3D" id="1.20.1640.10">
    <property type="entry name" value="Multidrug efflux transporter AcrB transmembrane domain"/>
    <property type="match status" value="2"/>
</dbReference>
<dbReference type="SUPFAM" id="SSF82866">
    <property type="entry name" value="Multidrug efflux transporter AcrB transmembrane domain"/>
    <property type="match status" value="2"/>
</dbReference>
<feature type="transmembrane region" description="Helical" evidence="8">
    <location>
        <begin position="12"/>
        <end position="32"/>
    </location>
</feature>
<keyword evidence="10" id="KW-1185">Reference proteome</keyword>
<dbReference type="Pfam" id="PF00873">
    <property type="entry name" value="ACR_tran"/>
    <property type="match status" value="1"/>
</dbReference>
<feature type="transmembrane region" description="Helical" evidence="8">
    <location>
        <begin position="969"/>
        <end position="990"/>
    </location>
</feature>
<keyword evidence="6 8" id="KW-1133">Transmembrane helix</keyword>
<dbReference type="PRINTS" id="PR00702">
    <property type="entry name" value="ACRIFLAVINRP"/>
</dbReference>
<evidence type="ECO:0000256" key="8">
    <source>
        <dbReference type="SAM" id="Phobius"/>
    </source>
</evidence>
<keyword evidence="7 8" id="KW-0472">Membrane</keyword>
<evidence type="ECO:0000256" key="1">
    <source>
        <dbReference type="ARBA" id="ARBA00004651"/>
    </source>
</evidence>
<accession>A0A2P7MTJ7</accession>
<keyword evidence="5 8" id="KW-0812">Transmembrane</keyword>
<keyword evidence="2" id="KW-0813">Transport</keyword>
<dbReference type="InterPro" id="IPR001036">
    <property type="entry name" value="Acrflvin-R"/>
</dbReference>
<dbReference type="AlphaFoldDB" id="A0A2P7MTJ7"/>
<dbReference type="SUPFAM" id="SSF82693">
    <property type="entry name" value="Multidrug efflux transporter AcrB pore domain, PN1, PN2, PC1 and PC2 subdomains"/>
    <property type="match status" value="4"/>
</dbReference>
<dbReference type="RefSeq" id="WP_106632564.1">
    <property type="nucleotide sequence ID" value="NZ_PXXO01000011.1"/>
</dbReference>
<dbReference type="Proteomes" id="UP000243002">
    <property type="component" value="Unassembled WGS sequence"/>
</dbReference>
<dbReference type="InterPro" id="IPR027463">
    <property type="entry name" value="AcrB_DN_DC_subdom"/>
</dbReference>
<dbReference type="EMBL" id="PXXO01000011">
    <property type="protein sequence ID" value="PSJ04531.1"/>
    <property type="molecule type" value="Genomic_DNA"/>
</dbReference>
<feature type="transmembrane region" description="Helical" evidence="8">
    <location>
        <begin position="537"/>
        <end position="557"/>
    </location>
</feature>
<feature type="transmembrane region" description="Helical" evidence="8">
    <location>
        <begin position="372"/>
        <end position="393"/>
    </location>
</feature>
<keyword evidence="4" id="KW-0997">Cell inner membrane</keyword>